<gene>
    <name evidence="2" type="ORF">HNV11_04375</name>
</gene>
<evidence type="ECO:0000313" key="2">
    <source>
        <dbReference type="EMBL" id="QJW88665.1"/>
    </source>
</evidence>
<feature type="signal peptide" evidence="1">
    <location>
        <begin position="1"/>
        <end position="21"/>
    </location>
</feature>
<dbReference type="KEGG" id="stae:HNV11_04375"/>
<accession>A0A6M5Y4F7</accession>
<dbReference type="EMBL" id="CP053435">
    <property type="protein sequence ID" value="QJW88665.1"/>
    <property type="molecule type" value="Genomic_DNA"/>
</dbReference>
<reference evidence="2 3" key="1">
    <citation type="submission" date="2020-05" db="EMBL/GenBank/DDBJ databases">
        <title>Genome sequencing of Spirosoma sp. TS118.</title>
        <authorList>
            <person name="Lee J.-H."/>
            <person name="Jeong S."/>
            <person name="Zhao L."/>
            <person name="Jung J.-H."/>
            <person name="Kim M.-K."/>
            <person name="Lim S."/>
        </authorList>
    </citation>
    <scope>NUCLEOTIDE SEQUENCE [LARGE SCALE GENOMIC DNA]</scope>
    <source>
        <strain evidence="2 3">TS118</strain>
    </source>
</reference>
<protein>
    <recommendedName>
        <fullName evidence="4">T9SS type A sorting domain-containing protein</fullName>
    </recommendedName>
</protein>
<keyword evidence="3" id="KW-1185">Reference proteome</keyword>
<evidence type="ECO:0000313" key="3">
    <source>
        <dbReference type="Proteomes" id="UP000502756"/>
    </source>
</evidence>
<dbReference type="RefSeq" id="WP_171738503.1">
    <property type="nucleotide sequence ID" value="NZ_CP053435.1"/>
</dbReference>
<organism evidence="2 3">
    <name type="scientific">Spirosoma taeanense</name>
    <dbReference type="NCBI Taxonomy" id="2735870"/>
    <lineage>
        <taxon>Bacteria</taxon>
        <taxon>Pseudomonadati</taxon>
        <taxon>Bacteroidota</taxon>
        <taxon>Cytophagia</taxon>
        <taxon>Cytophagales</taxon>
        <taxon>Cytophagaceae</taxon>
        <taxon>Spirosoma</taxon>
    </lineage>
</organism>
<dbReference type="AlphaFoldDB" id="A0A6M5Y4F7"/>
<evidence type="ECO:0000256" key="1">
    <source>
        <dbReference type="SAM" id="SignalP"/>
    </source>
</evidence>
<sequence>MGKTLLLVALLWFCAVATGRAQTSANLFSHRVNYVPEDKEGATSAARLPEEVYAGESTTAPAPKLSEGRYRLWWYSPDRGQVAVQLSDLNGRMLVEQNHAVRAGTNTLELKLGAFPIGSTYILHARQGAQGRTFKVQIEPQDR</sequence>
<evidence type="ECO:0008006" key="4">
    <source>
        <dbReference type="Google" id="ProtNLM"/>
    </source>
</evidence>
<dbReference type="Proteomes" id="UP000502756">
    <property type="component" value="Chromosome"/>
</dbReference>
<feature type="chain" id="PRO_5026793560" description="T9SS type A sorting domain-containing protein" evidence="1">
    <location>
        <begin position="22"/>
        <end position="143"/>
    </location>
</feature>
<keyword evidence="1" id="KW-0732">Signal</keyword>
<name>A0A6M5Y4F7_9BACT</name>
<proteinExistence type="predicted"/>